<name>A0A067R675_ZOONE</name>
<organism evidence="1 2">
    <name type="scientific">Zootermopsis nevadensis</name>
    <name type="common">Dampwood termite</name>
    <dbReference type="NCBI Taxonomy" id="136037"/>
    <lineage>
        <taxon>Eukaryota</taxon>
        <taxon>Metazoa</taxon>
        <taxon>Ecdysozoa</taxon>
        <taxon>Arthropoda</taxon>
        <taxon>Hexapoda</taxon>
        <taxon>Insecta</taxon>
        <taxon>Pterygota</taxon>
        <taxon>Neoptera</taxon>
        <taxon>Polyneoptera</taxon>
        <taxon>Dictyoptera</taxon>
        <taxon>Blattodea</taxon>
        <taxon>Blattoidea</taxon>
        <taxon>Termitoidae</taxon>
        <taxon>Termopsidae</taxon>
        <taxon>Zootermopsis</taxon>
    </lineage>
</organism>
<evidence type="ECO:0000313" key="2">
    <source>
        <dbReference type="Proteomes" id="UP000027135"/>
    </source>
</evidence>
<keyword evidence="2" id="KW-1185">Reference proteome</keyword>
<accession>A0A067R675</accession>
<protein>
    <submittedName>
        <fullName evidence="1">Uncharacterized protein</fullName>
    </submittedName>
</protein>
<dbReference type="AlphaFoldDB" id="A0A067R675"/>
<sequence length="123" mass="13503">MSLKSLFAQNIQMCRFTVLIKVFALDIREKTRHHSAALSDAFEVDSIHACLCAVVFRWQHCRIIMGAVSVSGNEKVVILHLDNQSSLILRDFGKYITAKDGPGTPNDGTFLAVASVSTAQLVP</sequence>
<dbReference type="EMBL" id="KK852669">
    <property type="protein sequence ID" value="KDR18884.1"/>
    <property type="molecule type" value="Genomic_DNA"/>
</dbReference>
<proteinExistence type="predicted"/>
<reference evidence="1 2" key="1">
    <citation type="journal article" date="2014" name="Nat. Commun.">
        <title>Molecular traces of alternative social organization in a termite genome.</title>
        <authorList>
            <person name="Terrapon N."/>
            <person name="Li C."/>
            <person name="Robertson H.M."/>
            <person name="Ji L."/>
            <person name="Meng X."/>
            <person name="Booth W."/>
            <person name="Chen Z."/>
            <person name="Childers C.P."/>
            <person name="Glastad K.M."/>
            <person name="Gokhale K."/>
            <person name="Gowin J."/>
            <person name="Gronenberg W."/>
            <person name="Hermansen R.A."/>
            <person name="Hu H."/>
            <person name="Hunt B.G."/>
            <person name="Huylmans A.K."/>
            <person name="Khalil S.M."/>
            <person name="Mitchell R.D."/>
            <person name="Munoz-Torres M.C."/>
            <person name="Mustard J.A."/>
            <person name="Pan H."/>
            <person name="Reese J.T."/>
            <person name="Scharf M.E."/>
            <person name="Sun F."/>
            <person name="Vogel H."/>
            <person name="Xiao J."/>
            <person name="Yang W."/>
            <person name="Yang Z."/>
            <person name="Yang Z."/>
            <person name="Zhou J."/>
            <person name="Zhu J."/>
            <person name="Brent C.S."/>
            <person name="Elsik C.G."/>
            <person name="Goodisman M.A."/>
            <person name="Liberles D.A."/>
            <person name="Roe R.M."/>
            <person name="Vargo E.L."/>
            <person name="Vilcinskas A."/>
            <person name="Wang J."/>
            <person name="Bornberg-Bauer E."/>
            <person name="Korb J."/>
            <person name="Zhang G."/>
            <person name="Liebig J."/>
        </authorList>
    </citation>
    <scope>NUCLEOTIDE SEQUENCE [LARGE SCALE GENOMIC DNA]</scope>
    <source>
        <tissue evidence="1">Whole organism</tissue>
    </source>
</reference>
<evidence type="ECO:0000313" key="1">
    <source>
        <dbReference type="EMBL" id="KDR18884.1"/>
    </source>
</evidence>
<dbReference type="InParanoid" id="A0A067R675"/>
<gene>
    <name evidence="1" type="ORF">L798_07332</name>
</gene>
<dbReference type="Proteomes" id="UP000027135">
    <property type="component" value="Unassembled WGS sequence"/>
</dbReference>